<dbReference type="Proteomes" id="UP000070188">
    <property type="component" value="Unassembled WGS sequence"/>
</dbReference>
<evidence type="ECO:0000256" key="1">
    <source>
        <dbReference type="ARBA" id="ARBA00008791"/>
    </source>
</evidence>
<dbReference type="AlphaFoldDB" id="A0A132MM40"/>
<dbReference type="Gene3D" id="3.40.50.620">
    <property type="entry name" value="HUPs"/>
    <property type="match status" value="2"/>
</dbReference>
<dbReference type="PANTHER" id="PTHR46268">
    <property type="entry name" value="STRESS RESPONSE PROTEIN NHAX"/>
    <property type="match status" value="1"/>
</dbReference>
<dbReference type="PATRIC" id="fig|1469144.10.peg.513"/>
<evidence type="ECO:0000259" key="2">
    <source>
        <dbReference type="Pfam" id="PF00582"/>
    </source>
</evidence>
<dbReference type="SUPFAM" id="SSF52402">
    <property type="entry name" value="Adenine nucleotide alpha hydrolases-like"/>
    <property type="match status" value="2"/>
</dbReference>
<dbReference type="InterPro" id="IPR014729">
    <property type="entry name" value="Rossmann-like_a/b/a_fold"/>
</dbReference>
<dbReference type="PRINTS" id="PR01438">
    <property type="entry name" value="UNVRSLSTRESS"/>
</dbReference>
<organism evidence="3 4">
    <name type="scientific">Carbonactinospora thermoautotrophica</name>
    <dbReference type="NCBI Taxonomy" id="1469144"/>
    <lineage>
        <taxon>Bacteria</taxon>
        <taxon>Bacillati</taxon>
        <taxon>Actinomycetota</taxon>
        <taxon>Actinomycetes</taxon>
        <taxon>Kitasatosporales</taxon>
        <taxon>Carbonactinosporaceae</taxon>
        <taxon>Carbonactinospora</taxon>
    </lineage>
</organism>
<dbReference type="CDD" id="cd00293">
    <property type="entry name" value="USP-like"/>
    <property type="match status" value="1"/>
</dbReference>
<evidence type="ECO:0000313" key="4">
    <source>
        <dbReference type="Proteomes" id="UP000070188"/>
    </source>
</evidence>
<proteinExistence type="inferred from homology"/>
<dbReference type="InterPro" id="IPR006016">
    <property type="entry name" value="UspA"/>
</dbReference>
<keyword evidence="4" id="KW-1185">Reference proteome</keyword>
<dbReference type="STRING" id="1469144.LI90_418"/>
<feature type="domain" description="UspA" evidence="2">
    <location>
        <begin position="18"/>
        <end position="155"/>
    </location>
</feature>
<comment type="similarity">
    <text evidence="1">Belongs to the universal stress protein A family.</text>
</comment>
<gene>
    <name evidence="3" type="ORF">LI90_418</name>
</gene>
<feature type="domain" description="UspA" evidence="2">
    <location>
        <begin position="170"/>
        <end position="298"/>
    </location>
</feature>
<dbReference type="InterPro" id="IPR006015">
    <property type="entry name" value="Universal_stress_UspA"/>
</dbReference>
<evidence type="ECO:0000313" key="3">
    <source>
        <dbReference type="EMBL" id="KWW98789.1"/>
    </source>
</evidence>
<name>A0A132MM40_9ACTN</name>
<dbReference type="Pfam" id="PF00582">
    <property type="entry name" value="Usp"/>
    <property type="match status" value="2"/>
</dbReference>
<dbReference type="PANTHER" id="PTHR46268:SF6">
    <property type="entry name" value="UNIVERSAL STRESS PROTEIN UP12"/>
    <property type="match status" value="1"/>
</dbReference>
<dbReference type="EMBL" id="LAXD01000001">
    <property type="protein sequence ID" value="KWW98789.1"/>
    <property type="molecule type" value="Genomic_DNA"/>
</dbReference>
<sequence length="303" mass="31996">MLAGPPQAEGAWGIAVTQPIVVGLDGSAGDEDAIRQAAVEARARRRPVRLVHALEIPLPFRVEPDQRDRVRTALVAAVETMLGEAARRIAAAVPGVPITREVVSGGPVPALLERTVGAALLVLGSGKRFDPTRMWLGSVARHLVRHAACPVLVARRPAPGEPTEGPATGRIVVGVDCTSVSADAVAFAFEEAALRGTGLIALHAWEPWNRLDRPDLDEVARAEEARHLAEALAGWSEKYPDVAVERMVVRDRPVLALTRAAAGAELVVVGSHGRADMALGSAGQALLRHAPASIAIVRPRRHG</sequence>
<accession>A0A132MM40</accession>
<reference evidence="4" key="1">
    <citation type="submission" date="2015-04" db="EMBL/GenBank/DDBJ databases">
        <title>Physiological reanalysis, assessment of diazotrophy, and genome sequences of multiple isolates of Streptomyces thermoautotrophicus.</title>
        <authorList>
            <person name="MacKellar D.C."/>
            <person name="Lieber L."/>
            <person name="Norman J."/>
            <person name="Bolger A."/>
            <person name="Tobin C."/>
            <person name="Murray J.W."/>
            <person name="Chang R."/>
            <person name="Ford T."/>
            <person name="Nguyen P.Q."/>
            <person name="Woodward J."/>
            <person name="Permingeat H."/>
            <person name="Joshi N.S."/>
            <person name="Silver P.A."/>
            <person name="Usadel B."/>
            <person name="Rutherford A.W."/>
            <person name="Friesen M."/>
            <person name="Prell J."/>
        </authorList>
    </citation>
    <scope>NUCLEOTIDE SEQUENCE [LARGE SCALE GENOMIC DNA]</scope>
    <source>
        <strain evidence="4">H1</strain>
    </source>
</reference>
<comment type="caution">
    <text evidence="3">The sequence shown here is derived from an EMBL/GenBank/DDBJ whole genome shotgun (WGS) entry which is preliminary data.</text>
</comment>
<protein>
    <submittedName>
        <fullName evidence="3">UspA domain protein</fullName>
    </submittedName>
</protein>